<dbReference type="EMBL" id="GECU01001688">
    <property type="protein sequence ID" value="JAT06019.1"/>
    <property type="molecule type" value="Transcribed_RNA"/>
</dbReference>
<evidence type="ECO:0000313" key="2">
    <source>
        <dbReference type="EMBL" id="JAT06019.1"/>
    </source>
</evidence>
<gene>
    <name evidence="2" type="ORF">g.2406</name>
</gene>
<proteinExistence type="predicted"/>
<keyword evidence="1" id="KW-0812">Transmembrane</keyword>
<protein>
    <submittedName>
        <fullName evidence="2">Uncharacterized protein</fullName>
    </submittedName>
</protein>
<keyword evidence="1" id="KW-1133">Transmembrane helix</keyword>
<feature type="transmembrane region" description="Helical" evidence="1">
    <location>
        <begin position="101"/>
        <end position="120"/>
    </location>
</feature>
<keyword evidence="1" id="KW-0472">Membrane</keyword>
<reference evidence="2" key="1">
    <citation type="submission" date="2015-11" db="EMBL/GenBank/DDBJ databases">
        <title>De novo transcriptome assembly of four potential Pierce s Disease insect vectors from Arizona vineyards.</title>
        <authorList>
            <person name="Tassone E.E."/>
        </authorList>
    </citation>
    <scope>NUCLEOTIDE SEQUENCE</scope>
</reference>
<organism evidence="2">
    <name type="scientific">Homalodisca liturata</name>
    <dbReference type="NCBI Taxonomy" id="320908"/>
    <lineage>
        <taxon>Eukaryota</taxon>
        <taxon>Metazoa</taxon>
        <taxon>Ecdysozoa</taxon>
        <taxon>Arthropoda</taxon>
        <taxon>Hexapoda</taxon>
        <taxon>Insecta</taxon>
        <taxon>Pterygota</taxon>
        <taxon>Neoptera</taxon>
        <taxon>Paraneoptera</taxon>
        <taxon>Hemiptera</taxon>
        <taxon>Auchenorrhyncha</taxon>
        <taxon>Membracoidea</taxon>
        <taxon>Cicadellidae</taxon>
        <taxon>Cicadellinae</taxon>
        <taxon>Proconiini</taxon>
        <taxon>Homalodisca</taxon>
    </lineage>
</organism>
<feature type="transmembrane region" description="Helical" evidence="1">
    <location>
        <begin position="140"/>
        <end position="159"/>
    </location>
</feature>
<accession>A0A1B6K3K2</accession>
<dbReference type="AlphaFoldDB" id="A0A1B6K3K2"/>
<name>A0A1B6K3K2_9HEMI</name>
<sequence length="174" mass="20011">MVEKATTVSRSEPTWRDSAITGSLNLLVPSHRWWIPLATLGNLVEHPYPGPFSCWSCPVCLQHDTGCGISEMRTKQNQCEIYLSGSKVLSTVQYHSYHTSLVPPTTLFLTLILTGFNYKYLLFRIKLLYMHVTFCINCKYVVNILVVYFCTFSTLQTIVHDRHWLSLTMSVDRQ</sequence>
<evidence type="ECO:0000256" key="1">
    <source>
        <dbReference type="SAM" id="Phobius"/>
    </source>
</evidence>